<dbReference type="EMBL" id="JAAZQQ010000005">
    <property type="protein sequence ID" value="NKX45950.1"/>
    <property type="molecule type" value="Genomic_DNA"/>
</dbReference>
<organism evidence="5 6">
    <name type="scientific">Roseicyclus persicicus</name>
    <dbReference type="NCBI Taxonomy" id="2650661"/>
    <lineage>
        <taxon>Bacteria</taxon>
        <taxon>Pseudomonadati</taxon>
        <taxon>Pseudomonadota</taxon>
        <taxon>Alphaproteobacteria</taxon>
        <taxon>Rhodobacterales</taxon>
        <taxon>Roseobacteraceae</taxon>
        <taxon>Roseicyclus</taxon>
    </lineage>
</organism>
<name>A0A7X6H0Y6_9RHOB</name>
<accession>A0A7X6H0Y6</accession>
<dbReference type="GO" id="GO:0055085">
    <property type="term" value="P:transmembrane transport"/>
    <property type="evidence" value="ECO:0007669"/>
    <property type="project" value="InterPro"/>
</dbReference>
<dbReference type="PANTHER" id="PTHR33376">
    <property type="match status" value="1"/>
</dbReference>
<dbReference type="RefSeq" id="WP_168624322.1">
    <property type="nucleotide sequence ID" value="NZ_JAAZQQ010000005.1"/>
</dbReference>
<feature type="signal peptide" evidence="4">
    <location>
        <begin position="1"/>
        <end position="24"/>
    </location>
</feature>
<sequence>MKKTITTALSTTVLTAGLALPAAAETTIRLSTYVNEIDIRHEGFQHFADLVAERTGGTVEIQIFPSSTLHGWSEGVDALQGGVSDISWIPADERLPCYRVTSLYPAMIDLENQTAMDAAYADLIRAEAAEVGLVPLFNSNYSYDQEWWFEEPIDSLGNLEGRQVRSIGPLVSMMIETWGGAPVFVAPSEVFQSAERGVVDGINMGVATYSSWQLWDVMPYMVNASLFYGNIIYMMSEGAYNRLTPEEQAIVMQAAADTEAWLQPRYEAWVDQRVGNAVMAGGGAAVSLSVEERAALLETVQATWNAEVEAACGPELAGQILELFAANAP</sequence>
<evidence type="ECO:0000256" key="1">
    <source>
        <dbReference type="ARBA" id="ARBA00004418"/>
    </source>
</evidence>
<dbReference type="PANTHER" id="PTHR33376:SF5">
    <property type="entry name" value="EXTRACYTOPLASMIC SOLUTE RECEPTOR PROTEIN"/>
    <property type="match status" value="1"/>
</dbReference>
<dbReference type="Gene3D" id="3.40.190.170">
    <property type="entry name" value="Bacterial extracellular solute-binding protein, family 7"/>
    <property type="match status" value="1"/>
</dbReference>
<evidence type="ECO:0000313" key="6">
    <source>
        <dbReference type="Proteomes" id="UP000526408"/>
    </source>
</evidence>
<evidence type="ECO:0000313" key="5">
    <source>
        <dbReference type="EMBL" id="NKX45950.1"/>
    </source>
</evidence>
<dbReference type="AlphaFoldDB" id="A0A7X6H0Y6"/>
<keyword evidence="2 4" id="KW-0732">Signal</keyword>
<evidence type="ECO:0000256" key="4">
    <source>
        <dbReference type="SAM" id="SignalP"/>
    </source>
</evidence>
<protein>
    <submittedName>
        <fullName evidence="5">TRAP transporter substrate-binding protein DctP</fullName>
    </submittedName>
</protein>
<feature type="chain" id="PRO_5031340020" evidence="4">
    <location>
        <begin position="25"/>
        <end position="329"/>
    </location>
</feature>
<comment type="subcellular location">
    <subcellularLocation>
        <location evidence="1">Periplasm</location>
    </subcellularLocation>
</comment>
<dbReference type="GO" id="GO:0042597">
    <property type="term" value="C:periplasmic space"/>
    <property type="evidence" value="ECO:0007669"/>
    <property type="project" value="UniProtKB-SubCell"/>
</dbReference>
<dbReference type="Pfam" id="PF03480">
    <property type="entry name" value="DctP"/>
    <property type="match status" value="1"/>
</dbReference>
<evidence type="ECO:0000256" key="3">
    <source>
        <dbReference type="ARBA" id="ARBA00022764"/>
    </source>
</evidence>
<dbReference type="InterPro" id="IPR018389">
    <property type="entry name" value="DctP_fam"/>
</dbReference>
<dbReference type="InterPro" id="IPR038404">
    <property type="entry name" value="TRAP_DctP_sf"/>
</dbReference>
<reference evidence="5 6" key="1">
    <citation type="submission" date="2020-04" db="EMBL/GenBank/DDBJ databases">
        <authorList>
            <person name="Yoon J."/>
        </authorList>
    </citation>
    <scope>NUCLEOTIDE SEQUENCE [LARGE SCALE GENOMIC DNA]</scope>
    <source>
        <strain evidence="5 6">KMU-115</strain>
    </source>
</reference>
<proteinExistence type="predicted"/>
<comment type="caution">
    <text evidence="5">The sequence shown here is derived from an EMBL/GenBank/DDBJ whole genome shotgun (WGS) entry which is preliminary data.</text>
</comment>
<dbReference type="NCBIfam" id="NF037995">
    <property type="entry name" value="TRAP_S1"/>
    <property type="match status" value="1"/>
</dbReference>
<keyword evidence="6" id="KW-1185">Reference proteome</keyword>
<keyword evidence="3" id="KW-0574">Periplasm</keyword>
<gene>
    <name evidence="5" type="primary">dctP</name>
    <name evidence="5" type="ORF">HCU73_15250</name>
</gene>
<evidence type="ECO:0000256" key="2">
    <source>
        <dbReference type="ARBA" id="ARBA00022729"/>
    </source>
</evidence>
<dbReference type="Proteomes" id="UP000526408">
    <property type="component" value="Unassembled WGS sequence"/>
</dbReference>